<organism evidence="1">
    <name type="scientific">Albugo laibachii Nc14</name>
    <dbReference type="NCBI Taxonomy" id="890382"/>
    <lineage>
        <taxon>Eukaryota</taxon>
        <taxon>Sar</taxon>
        <taxon>Stramenopiles</taxon>
        <taxon>Oomycota</taxon>
        <taxon>Peronosporomycetes</taxon>
        <taxon>Albuginales</taxon>
        <taxon>Albuginaceae</taxon>
        <taxon>Albugo</taxon>
    </lineage>
</organism>
<accession>F0VZ62</accession>
<protein>
    <submittedName>
        <fullName evidence="1">Uncharacterized protein AlNc14C1G203</fullName>
    </submittedName>
</protein>
<reference evidence="1" key="2">
    <citation type="submission" date="2011-02" db="EMBL/GenBank/DDBJ databases">
        <authorList>
            <person name="MacLean D."/>
        </authorList>
    </citation>
    <scope>NUCLEOTIDE SEQUENCE</scope>
</reference>
<reference evidence="1" key="1">
    <citation type="journal article" date="2011" name="PLoS Biol.">
        <title>Gene gain and loss during evolution of obligate parasitism in the white rust pathogen of Arabidopsis thaliana.</title>
        <authorList>
            <person name="Kemen E."/>
            <person name="Gardiner A."/>
            <person name="Schultz-Larsen T."/>
            <person name="Kemen A.C."/>
            <person name="Balmuth A.L."/>
            <person name="Robert-Seilaniantz A."/>
            <person name="Bailey K."/>
            <person name="Holub E."/>
            <person name="Studholme D.J."/>
            <person name="Maclean D."/>
            <person name="Jones J.D."/>
        </authorList>
    </citation>
    <scope>NUCLEOTIDE SEQUENCE</scope>
</reference>
<dbReference type="EMBL" id="FR824046">
    <property type="protein sequence ID" value="CCA14077.1"/>
    <property type="molecule type" value="Genomic_DNA"/>
</dbReference>
<gene>
    <name evidence="1" type="primary">AlNc14C1G203</name>
    <name evidence="1" type="ORF">ALNC14_002200</name>
</gene>
<sequence length="123" mass="14624">MLRAQVQNLECQHREKKAETDRAREELLSRILDLQRCQSFLVSRHAKEALSLQRDVEKETVQLNRNVSSIYQRAVKWNAEQKRLETKWKKLSAFDEWALQTEEDMRKIAGYTEYVLAVISRES</sequence>
<dbReference type="AlphaFoldDB" id="F0VZ62"/>
<dbReference type="Pfam" id="PF06320">
    <property type="entry name" value="GCN5L1"/>
    <property type="match status" value="1"/>
</dbReference>
<evidence type="ECO:0000313" key="1">
    <source>
        <dbReference type="EMBL" id="CCA14077.1"/>
    </source>
</evidence>
<name>F0VZ62_9STRA</name>
<dbReference type="HOGENOM" id="CLU_1931596_0_0_1"/>
<proteinExistence type="predicted"/>